<dbReference type="PANTHER" id="PTHR35987">
    <property type="entry name" value="PROTEIN PLASTID REDOX INSENSITIVE 2, CHLOROPLASTIC-RELATED"/>
    <property type="match status" value="1"/>
</dbReference>
<dbReference type="InterPro" id="IPR039349">
    <property type="entry name" value="PRIN2"/>
</dbReference>
<proteinExistence type="predicted"/>
<dbReference type="GO" id="GO:0010468">
    <property type="term" value="P:regulation of gene expression"/>
    <property type="evidence" value="ECO:0007669"/>
    <property type="project" value="InterPro"/>
</dbReference>
<dbReference type="AlphaFoldDB" id="A0AB40BTR3"/>
<sequence length="180" mass="20218">MTQDLDHSPMATSLFVSRPSTRPFLSPSTLQRRNPSVSPIILPFVSLSSPNSFSIAISNKLPSAAWQPPVYVYPDPIPQFAIAETRKFRDELKRKLLKNKESFGSDVDEVVMVCSEIFSEFLHKEYGGPGTLLVEPFTDMLLALKEKKLPGAPIAARAALLWAQNYVDKDWEIWNSKIPL</sequence>
<gene>
    <name evidence="2" type="primary">LOC120267209</name>
</gene>
<evidence type="ECO:0000313" key="1">
    <source>
        <dbReference type="Proteomes" id="UP001515500"/>
    </source>
</evidence>
<dbReference type="GeneID" id="120267209"/>
<organism evidence="1 2">
    <name type="scientific">Dioscorea cayennensis subsp. rotundata</name>
    <name type="common">White Guinea yam</name>
    <name type="synonym">Dioscorea rotundata</name>
    <dbReference type="NCBI Taxonomy" id="55577"/>
    <lineage>
        <taxon>Eukaryota</taxon>
        <taxon>Viridiplantae</taxon>
        <taxon>Streptophyta</taxon>
        <taxon>Embryophyta</taxon>
        <taxon>Tracheophyta</taxon>
        <taxon>Spermatophyta</taxon>
        <taxon>Magnoliopsida</taxon>
        <taxon>Liliopsida</taxon>
        <taxon>Dioscoreales</taxon>
        <taxon>Dioscoreaceae</taxon>
        <taxon>Dioscorea</taxon>
    </lineage>
</organism>
<accession>A0AB40BTR3</accession>
<reference evidence="2" key="1">
    <citation type="submission" date="2025-08" db="UniProtKB">
        <authorList>
            <consortium name="RefSeq"/>
        </authorList>
    </citation>
    <scope>IDENTIFICATION</scope>
</reference>
<protein>
    <submittedName>
        <fullName evidence="2">Protein PLASTID REDOX INSENSITIVE 2, chloroplastic-like</fullName>
    </submittedName>
</protein>
<dbReference type="RefSeq" id="XP_039130837.1">
    <property type="nucleotide sequence ID" value="XM_039274903.1"/>
</dbReference>
<dbReference type="Proteomes" id="UP001515500">
    <property type="component" value="Chromosome 8"/>
</dbReference>
<keyword evidence="1" id="KW-1185">Reference proteome</keyword>
<evidence type="ECO:0000313" key="2">
    <source>
        <dbReference type="RefSeq" id="XP_039130837.1"/>
    </source>
</evidence>
<dbReference type="PANTHER" id="PTHR35987:SF3">
    <property type="entry name" value="PROTEIN PLASTID REDOX INSENSITIVE 2-LIKE ISOFORM X1"/>
    <property type="match status" value="1"/>
</dbReference>
<name>A0AB40BTR3_DIOCR</name>